<protein>
    <submittedName>
        <fullName evidence="1">Uncharacterized protein</fullName>
    </submittedName>
</protein>
<gene>
    <name evidence="1" type="ORF">Prudu_365S000100</name>
</gene>
<dbReference type="EMBL" id="AP020702">
    <property type="protein sequence ID" value="BBN68290.1"/>
    <property type="molecule type" value="Genomic_DNA"/>
</dbReference>
<dbReference type="AlphaFoldDB" id="A0A5H2Y5L0"/>
<accession>A0A5H2Y5L0</accession>
<feature type="non-terminal residue" evidence="1">
    <location>
        <position position="1"/>
    </location>
</feature>
<proteinExistence type="predicted"/>
<evidence type="ECO:0000313" key="1">
    <source>
        <dbReference type="EMBL" id="BBN68290.1"/>
    </source>
</evidence>
<name>A0A5H2Y5L0_PRUDU</name>
<sequence length="83" mass="9471">AYTAHQYLEATGRNKGPFIFIGKRKRTKWSSFSSNHFPPVPVSKLSGTCSPNLVTLMPIRLMIIYHQFCTSLFGRVEYYAQLA</sequence>
<organism evidence="1">
    <name type="scientific">Prunus dulcis</name>
    <name type="common">Almond</name>
    <name type="synonym">Amygdalus dulcis</name>
    <dbReference type="NCBI Taxonomy" id="3755"/>
    <lineage>
        <taxon>Eukaryota</taxon>
        <taxon>Viridiplantae</taxon>
        <taxon>Streptophyta</taxon>
        <taxon>Embryophyta</taxon>
        <taxon>Tracheophyta</taxon>
        <taxon>Spermatophyta</taxon>
        <taxon>Magnoliopsida</taxon>
        <taxon>eudicotyledons</taxon>
        <taxon>Gunneridae</taxon>
        <taxon>Pentapetalae</taxon>
        <taxon>rosids</taxon>
        <taxon>fabids</taxon>
        <taxon>Rosales</taxon>
        <taxon>Rosaceae</taxon>
        <taxon>Amygdaloideae</taxon>
        <taxon>Amygdaleae</taxon>
        <taxon>Prunus</taxon>
    </lineage>
</organism>
<reference evidence="1" key="1">
    <citation type="journal article" date="2019" name="Science">
        <title>Mutation of a bHLH transcription factor allowed almond domestication.</title>
        <authorList>
            <person name="Sanchez-Perez R."/>
            <person name="Pavan S."/>
            <person name="Mazzeo R."/>
            <person name="Moldovan C."/>
            <person name="Aiese Cigliano R."/>
            <person name="Del Cueto J."/>
            <person name="Ricciardi F."/>
            <person name="Lotti C."/>
            <person name="Ricciardi L."/>
            <person name="Dicenta F."/>
            <person name="Lopez-Marques R.L."/>
            <person name="Lindberg Moller B."/>
        </authorList>
    </citation>
    <scope>NUCLEOTIDE SEQUENCE</scope>
</reference>